<dbReference type="Pfam" id="PF14833">
    <property type="entry name" value="NAD_binding_11"/>
    <property type="match status" value="1"/>
</dbReference>
<dbReference type="GO" id="GO:0050661">
    <property type="term" value="F:NADP binding"/>
    <property type="evidence" value="ECO:0007669"/>
    <property type="project" value="InterPro"/>
</dbReference>
<dbReference type="InterPro" id="IPR013328">
    <property type="entry name" value="6PGD_dom2"/>
</dbReference>
<dbReference type="InterPro" id="IPR008927">
    <property type="entry name" value="6-PGluconate_DH-like_C_sf"/>
</dbReference>
<dbReference type="InterPro" id="IPR015815">
    <property type="entry name" value="HIBADH-related"/>
</dbReference>
<dbReference type="Gene3D" id="3.40.50.720">
    <property type="entry name" value="NAD(P)-binding Rossmann-like Domain"/>
    <property type="match status" value="1"/>
</dbReference>
<accession>B1YMQ4</accession>
<dbReference type="InterPro" id="IPR029154">
    <property type="entry name" value="HIBADH-like_NADP-bd"/>
</dbReference>
<proteinExistence type="inferred from homology"/>
<dbReference type="Pfam" id="PF03446">
    <property type="entry name" value="NAD_binding_2"/>
    <property type="match status" value="1"/>
</dbReference>
<comment type="similarity">
    <text evidence="1">Belongs to the HIBADH-related family.</text>
</comment>
<dbReference type="InterPro" id="IPR036291">
    <property type="entry name" value="NAD(P)-bd_dom_sf"/>
</dbReference>
<evidence type="ECO:0000256" key="1">
    <source>
        <dbReference type="ARBA" id="ARBA00009080"/>
    </source>
</evidence>
<feature type="domain" description="3-hydroxyisobutyrate dehydrogenase-like NAD-binding" evidence="6">
    <location>
        <begin position="164"/>
        <end position="281"/>
    </location>
</feature>
<dbReference type="PIRSF" id="PIRSF000103">
    <property type="entry name" value="HIBADH"/>
    <property type="match status" value="1"/>
</dbReference>
<protein>
    <submittedName>
        <fullName evidence="7">3-hydroxyisobutyrate dehydrogenase</fullName>
        <ecNumber evidence="7">1.1.1.31</ecNumber>
    </submittedName>
</protein>
<evidence type="ECO:0000313" key="7">
    <source>
        <dbReference type="EMBL" id="ACB62114.1"/>
    </source>
</evidence>
<organism evidence="7 8">
    <name type="scientific">Exiguobacterium sibiricum (strain DSM 17290 / CCUG 55495 / CIP 109462 / JCM 13490 / 255-15)</name>
    <dbReference type="NCBI Taxonomy" id="262543"/>
    <lineage>
        <taxon>Bacteria</taxon>
        <taxon>Bacillati</taxon>
        <taxon>Bacillota</taxon>
        <taxon>Bacilli</taxon>
        <taxon>Bacillales</taxon>
        <taxon>Bacillales Family XII. Incertae Sedis</taxon>
        <taxon>Exiguobacterium</taxon>
    </lineage>
</organism>
<reference evidence="7 8" key="2">
    <citation type="journal article" date="2008" name="BMC Genomics">
        <title>Architecture of thermal adaptation in an Exiguobacterium sibiricum strain isolated from 3 million year old permafrost: a genome and transcriptome approach.</title>
        <authorList>
            <person name="Rodrigues D.F."/>
            <person name="Ivanova N."/>
            <person name="He Z."/>
            <person name="Huebner M."/>
            <person name="Zhou J."/>
            <person name="Tiedje J.M."/>
        </authorList>
    </citation>
    <scope>NUCLEOTIDE SEQUENCE [LARGE SCALE GENOMIC DNA]</scope>
    <source>
        <strain evidence="8">DSM 17290 / CIP 109462 / JCM 13490 / 255-15</strain>
    </source>
</reference>
<dbReference type="InterPro" id="IPR006115">
    <property type="entry name" value="6PGDH_NADP-bd"/>
</dbReference>
<dbReference type="EMBL" id="CP001022">
    <property type="protein sequence ID" value="ACB62114.1"/>
    <property type="molecule type" value="Genomic_DNA"/>
</dbReference>
<reference evidence="7 8" key="1">
    <citation type="journal article" date="2006" name="Extremophiles">
        <title>Characterization of Exiguobacterium isolates from the Siberian permafrost. Description of Exiguobacterium sibiricum sp. nov.</title>
        <authorList>
            <person name="Rodrigues D.F."/>
            <person name="Goris J."/>
            <person name="Vishnivetskaya T."/>
            <person name="Gilichinsky D."/>
            <person name="Thomashow M.F."/>
            <person name="Tiedje J.M."/>
        </authorList>
    </citation>
    <scope>NUCLEOTIDE SEQUENCE [LARGE SCALE GENOMIC DNA]</scope>
    <source>
        <strain evidence="8">DSM 17290 / CIP 109462 / JCM 13490 / 255-15</strain>
    </source>
</reference>
<dbReference type="SUPFAM" id="SSF48179">
    <property type="entry name" value="6-phosphogluconate dehydrogenase C-terminal domain-like"/>
    <property type="match status" value="1"/>
</dbReference>
<keyword evidence="8" id="KW-1185">Reference proteome</keyword>
<dbReference type="STRING" id="262543.Exig_2666"/>
<gene>
    <name evidence="7" type="ordered locus">Exig_2666</name>
</gene>
<keyword evidence="2 7" id="KW-0560">Oxidoreductase</keyword>
<dbReference type="SUPFAM" id="SSF51735">
    <property type="entry name" value="NAD(P)-binding Rossmann-fold domains"/>
    <property type="match status" value="1"/>
</dbReference>
<dbReference type="KEGG" id="esi:Exig_2666"/>
<keyword evidence="3" id="KW-0520">NAD</keyword>
<dbReference type="GO" id="GO:0051287">
    <property type="term" value="F:NAD binding"/>
    <property type="evidence" value="ECO:0007669"/>
    <property type="project" value="InterPro"/>
</dbReference>
<feature type="active site" evidence="4">
    <location>
        <position position="170"/>
    </location>
</feature>
<feature type="domain" description="6-phosphogluconate dehydrogenase NADP-binding" evidence="5">
    <location>
        <begin position="3"/>
        <end position="160"/>
    </location>
</feature>
<dbReference type="EC" id="1.1.1.31" evidence="7"/>
<dbReference type="GO" id="GO:0008442">
    <property type="term" value="F:3-hydroxyisobutyrate dehydrogenase activity"/>
    <property type="evidence" value="ECO:0007669"/>
    <property type="project" value="UniProtKB-EC"/>
</dbReference>
<dbReference type="AlphaFoldDB" id="B1YMQ4"/>
<dbReference type="RefSeq" id="WP_012371530.1">
    <property type="nucleotide sequence ID" value="NC_010556.1"/>
</dbReference>
<evidence type="ECO:0000259" key="6">
    <source>
        <dbReference type="Pfam" id="PF14833"/>
    </source>
</evidence>
<dbReference type="Proteomes" id="UP000001681">
    <property type="component" value="Chromosome"/>
</dbReference>
<dbReference type="Gene3D" id="1.10.1040.10">
    <property type="entry name" value="N-(1-d-carboxylethyl)-l-norvaline Dehydrogenase, domain 2"/>
    <property type="match status" value="1"/>
</dbReference>
<sequence length="287" mass="30573">MALGWIGLGHMGVPMALRLRRAGHPVNVYNRTVEKTESLVKEGAVALESPRAVVEQSDIIFLMLADGPAITAVFEQENGLLASKLSGKTLVNLSTISPEQSVSFAERIEQAGATYLEAPVSGSVGVAEAGQLVLLLGGDEQAIAACRPYFEILGKESIHFGAHGTGSSAKLAINLLLALVGEGVAETLLLGERAGLDKEKLIQLIGASGMNTPLFQGKQTMYRDEQFPPAFPLRLMAKDLGLITEEAKRLTLDLPLAATAQTQYQHALESGHGDEDMAAVYLSLKQR</sequence>
<dbReference type="eggNOG" id="COG2084">
    <property type="taxonomic scope" value="Bacteria"/>
</dbReference>
<dbReference type="OrthoDB" id="9786703at2"/>
<dbReference type="PANTHER" id="PTHR43580">
    <property type="entry name" value="OXIDOREDUCTASE GLYR1-RELATED"/>
    <property type="match status" value="1"/>
</dbReference>
<dbReference type="InterPro" id="IPR051265">
    <property type="entry name" value="HIBADH-related_NP60_sf"/>
</dbReference>
<evidence type="ECO:0000256" key="3">
    <source>
        <dbReference type="ARBA" id="ARBA00023027"/>
    </source>
</evidence>
<dbReference type="HOGENOM" id="CLU_035117_0_5_9"/>
<evidence type="ECO:0000256" key="4">
    <source>
        <dbReference type="PIRSR" id="PIRSR000103-1"/>
    </source>
</evidence>
<evidence type="ECO:0000313" key="8">
    <source>
        <dbReference type="Proteomes" id="UP000001681"/>
    </source>
</evidence>
<reference evidence="8" key="3">
    <citation type="submission" date="2008-04" db="EMBL/GenBank/DDBJ databases">
        <title>Complete sequence of chromosome of Exiguobacterium sibiricum 255-15.</title>
        <authorList>
            <consortium name="US DOE Joint Genome Institute"/>
            <person name="Copeland A."/>
            <person name="Lucas S."/>
            <person name="Lapidus A."/>
            <person name="Glavina del Rio T."/>
            <person name="Dalin E."/>
            <person name="Tice H."/>
            <person name="Bruce D."/>
            <person name="Goodwin L."/>
            <person name="Pitluck S."/>
            <person name="Kiss H."/>
            <person name="Chertkov O."/>
            <person name="Monk C."/>
            <person name="Brettin T."/>
            <person name="Detter J.C."/>
            <person name="Han C."/>
            <person name="Kuske C.R."/>
            <person name="Schmutz J."/>
            <person name="Larimer F."/>
            <person name="Land M."/>
            <person name="Hauser L."/>
            <person name="Kyrpides N."/>
            <person name="Mikhailova N."/>
            <person name="Vishnivetskaya T."/>
            <person name="Rodrigues D.F."/>
            <person name="Gilichinsky D."/>
            <person name="Tiedje J."/>
            <person name="Richardson P."/>
        </authorList>
    </citation>
    <scope>NUCLEOTIDE SEQUENCE [LARGE SCALE GENOMIC DNA]</scope>
    <source>
        <strain evidence="8">DSM 17290 / CIP 109462 / JCM 13490 / 255-15</strain>
    </source>
</reference>
<name>B1YMQ4_EXIS2</name>
<dbReference type="PANTHER" id="PTHR43580:SF2">
    <property type="entry name" value="CYTOKINE-LIKE NUCLEAR FACTOR N-PAC"/>
    <property type="match status" value="1"/>
</dbReference>
<evidence type="ECO:0000256" key="2">
    <source>
        <dbReference type="ARBA" id="ARBA00023002"/>
    </source>
</evidence>
<evidence type="ECO:0000259" key="5">
    <source>
        <dbReference type="Pfam" id="PF03446"/>
    </source>
</evidence>